<dbReference type="EMBL" id="JAFBCV010000007">
    <property type="protein sequence ID" value="MBM7839220.1"/>
    <property type="molecule type" value="Genomic_DNA"/>
</dbReference>
<reference evidence="1" key="1">
    <citation type="submission" date="2021-01" db="EMBL/GenBank/DDBJ databases">
        <title>Genomic Encyclopedia of Type Strains, Phase IV (KMG-IV): sequencing the most valuable type-strain genomes for metagenomic binning, comparative biology and taxonomic classification.</title>
        <authorList>
            <person name="Goeker M."/>
        </authorList>
    </citation>
    <scope>NUCLEOTIDE SEQUENCE</scope>
    <source>
        <strain evidence="1">DSM 21943</strain>
    </source>
</reference>
<dbReference type="Proteomes" id="UP001179280">
    <property type="component" value="Unassembled WGS sequence"/>
</dbReference>
<keyword evidence="1" id="KW-0456">Lyase</keyword>
<accession>A0ABS2SWQ0</accession>
<dbReference type="RefSeq" id="WP_204466519.1">
    <property type="nucleotide sequence ID" value="NZ_JAFBCV010000007.1"/>
</dbReference>
<keyword evidence="2" id="KW-1185">Reference proteome</keyword>
<dbReference type="GO" id="GO:0016829">
    <property type="term" value="F:lyase activity"/>
    <property type="evidence" value="ECO:0007669"/>
    <property type="project" value="UniProtKB-KW"/>
</dbReference>
<name>A0ABS2SWQ0_9BACI</name>
<organism evidence="1 2">
    <name type="scientific">Shouchella xiaoxiensis</name>
    <dbReference type="NCBI Taxonomy" id="766895"/>
    <lineage>
        <taxon>Bacteria</taxon>
        <taxon>Bacillati</taxon>
        <taxon>Bacillota</taxon>
        <taxon>Bacilli</taxon>
        <taxon>Bacillales</taxon>
        <taxon>Bacillaceae</taxon>
        <taxon>Shouchella</taxon>
    </lineage>
</organism>
<protein>
    <submittedName>
        <fullName evidence="1">Tetraprenyl-beta-curcumene synthase</fullName>
        <ecNumber evidence="1">4.2.3.130</ecNumber>
    </submittedName>
</protein>
<sequence length="352" mass="40860">MQTVPTSALKVVKRAKKETIPKAHKQLAYWKQEGQKIQDEEIRNQATWTVNDKTFHAEGGSIIGLLAGDNQDGYVQFMVGYQSICDYLDTLCDKNDSHNPDDFRAMHQALLDSLEKDGDMGDYYQHRPGFNDDGYLKKLVASCREAIQTFPGFEVMQADMKEVSQYYIDFQVYKHVEEDKREPLLVQFYEENQALVPGMRWYEFACGAASTLALYTLAAYASSAPRTKEVSKQIKEAYFPWVQGLHIMLDYFIDQEEDRLENEMNFAAYYETKTELFERFRFLDEQATQRLAGLPDEKFHLLIKKGLYAIYLSDEKVSGNEELKKDAKEIIKLGGKQAAFFFQNRWMFKRAI</sequence>
<evidence type="ECO:0000313" key="1">
    <source>
        <dbReference type="EMBL" id="MBM7839220.1"/>
    </source>
</evidence>
<gene>
    <name evidence="1" type="ORF">JOC54_002491</name>
</gene>
<dbReference type="EC" id="4.2.3.130" evidence="1"/>
<dbReference type="InterPro" id="IPR019712">
    <property type="entry name" value="YtpB-like"/>
</dbReference>
<dbReference type="Pfam" id="PF10776">
    <property type="entry name" value="DUF2600"/>
    <property type="match status" value="1"/>
</dbReference>
<proteinExistence type="predicted"/>
<comment type="caution">
    <text evidence="1">The sequence shown here is derived from an EMBL/GenBank/DDBJ whole genome shotgun (WGS) entry which is preliminary data.</text>
</comment>
<evidence type="ECO:0000313" key="2">
    <source>
        <dbReference type="Proteomes" id="UP001179280"/>
    </source>
</evidence>